<accession>A0AAV5AMY1</accession>
<evidence type="ECO:0000313" key="2">
    <source>
        <dbReference type="Proteomes" id="UP001050691"/>
    </source>
</evidence>
<evidence type="ECO:0000313" key="1">
    <source>
        <dbReference type="EMBL" id="GJJ14494.1"/>
    </source>
</evidence>
<sequence length="339" mass="38832">MSLNIAPTNFFTTLPHAPKRQPQENLQVYVKSAQIPKPKYRRGHPLIPRGRNRIMPPGGFLLPIYPNRCCLLREMGVFKPDAIAQKVKTFIQDNIPSQPVTTDIACDKFLRSSKDFYLPAPGFVSSVEPLPLVKNAVELAQATLQVLKTAERVVNLVWSAGQDHVFAPQTPLLPVEGNTPFCLPLFYAKIKETDEAELYRARMKIVIILMTPWALSRADMHDMLMLKRLPSIKSNGSWPRWNRAHKVWAQIEEYCRSHGSSFFVLTTYEHWIFGSFHPDSYSQLVSTNIISYTDSRPFILEWLIFWCASALQVPGSWNAKTNDLEMGYLEEFYPKIMIC</sequence>
<protein>
    <submittedName>
        <fullName evidence="1">Uncharacterized protein</fullName>
    </submittedName>
</protein>
<dbReference type="EMBL" id="BPWL01000010">
    <property type="protein sequence ID" value="GJJ14494.1"/>
    <property type="molecule type" value="Genomic_DNA"/>
</dbReference>
<comment type="caution">
    <text evidence="1">The sequence shown here is derived from an EMBL/GenBank/DDBJ whole genome shotgun (WGS) entry which is preliminary data.</text>
</comment>
<organism evidence="1 2">
    <name type="scientific">Clathrus columnatus</name>
    <dbReference type="NCBI Taxonomy" id="1419009"/>
    <lineage>
        <taxon>Eukaryota</taxon>
        <taxon>Fungi</taxon>
        <taxon>Dikarya</taxon>
        <taxon>Basidiomycota</taxon>
        <taxon>Agaricomycotina</taxon>
        <taxon>Agaricomycetes</taxon>
        <taxon>Phallomycetidae</taxon>
        <taxon>Phallales</taxon>
        <taxon>Clathraceae</taxon>
        <taxon>Clathrus</taxon>
    </lineage>
</organism>
<dbReference type="Proteomes" id="UP001050691">
    <property type="component" value="Unassembled WGS sequence"/>
</dbReference>
<proteinExistence type="predicted"/>
<dbReference type="AlphaFoldDB" id="A0AAV5AMY1"/>
<name>A0AAV5AMY1_9AGAM</name>
<reference evidence="1" key="1">
    <citation type="submission" date="2021-10" db="EMBL/GenBank/DDBJ databases">
        <title>De novo Genome Assembly of Clathrus columnatus (Basidiomycota, Fungi) Using Illumina and Nanopore Sequence Data.</title>
        <authorList>
            <person name="Ogiso-Tanaka E."/>
            <person name="Itagaki H."/>
            <person name="Hosoya T."/>
            <person name="Hosaka K."/>
        </authorList>
    </citation>
    <scope>NUCLEOTIDE SEQUENCE</scope>
    <source>
        <strain evidence="1">MO-923</strain>
    </source>
</reference>
<gene>
    <name evidence="1" type="ORF">Clacol_008758</name>
</gene>
<keyword evidence="2" id="KW-1185">Reference proteome</keyword>